<gene>
    <name evidence="1" type="ORF">BSU04_42135</name>
</gene>
<accession>A0A226WM13</accession>
<name>A0A226WM13_CABSO</name>
<comment type="caution">
    <text evidence="1">The sequence shown here is derived from an EMBL/GenBank/DDBJ whole genome shotgun (WGS) entry which is preliminary data.</text>
</comment>
<protein>
    <submittedName>
        <fullName evidence="1">Uncharacterized protein</fullName>
    </submittedName>
</protein>
<dbReference type="Proteomes" id="UP000214720">
    <property type="component" value="Unassembled WGS sequence"/>
</dbReference>
<dbReference type="AlphaFoldDB" id="A0A226WM13"/>
<organism evidence="1 2">
    <name type="scientific">Caballeronia sordidicola</name>
    <name type="common">Burkholderia sordidicola</name>
    <dbReference type="NCBI Taxonomy" id="196367"/>
    <lineage>
        <taxon>Bacteria</taxon>
        <taxon>Pseudomonadati</taxon>
        <taxon>Pseudomonadota</taxon>
        <taxon>Betaproteobacteria</taxon>
        <taxon>Burkholderiales</taxon>
        <taxon>Burkholderiaceae</taxon>
        <taxon>Caballeronia</taxon>
    </lineage>
</organism>
<evidence type="ECO:0000313" key="1">
    <source>
        <dbReference type="EMBL" id="OXC72225.1"/>
    </source>
</evidence>
<dbReference type="EMBL" id="MTHB01000278">
    <property type="protein sequence ID" value="OXC72225.1"/>
    <property type="molecule type" value="Genomic_DNA"/>
</dbReference>
<reference evidence="2" key="1">
    <citation type="submission" date="2017-01" db="EMBL/GenBank/DDBJ databases">
        <title>Genome Analysis of Deinococcus marmoris KOPRI26562.</title>
        <authorList>
            <person name="Kim J.H."/>
            <person name="Oh H.-M."/>
        </authorList>
    </citation>
    <scope>NUCLEOTIDE SEQUENCE [LARGE SCALE GENOMIC DNA]</scope>
    <source>
        <strain evidence="2">PAMC 26633</strain>
    </source>
</reference>
<sequence length="37" mass="4033">MKSPGTPVSWHLGRAAQVPHLRQVVTLQAALPRQADD</sequence>
<evidence type="ECO:0000313" key="2">
    <source>
        <dbReference type="Proteomes" id="UP000214720"/>
    </source>
</evidence>
<proteinExistence type="predicted"/>